<sequence length="702" mass="74359">MNQGELSRKRFVISTDTGGTFTDLVIEEQASDVRMFKAPTVPSDPAAGVLAAIELAARSYECSSAQLLQETELFVHGTTHAINAIITRRTALTAMLTSAGHPDVLTLREGGRADPFDHNTPFPAPYVPRHLTFEIPGRIDWRGSEIAPFDEARVHEVIADLRAAGVEAVAVCLLWSVANPAHELRVGAMLKEMLPGVAVTLSHELNPTIREFRRATSACIDASLKPVMSRYLGGMEERLRGGGYTGPLMVVTSQGAMCSAEEVAQAPIRAINSGPAMAPVAGRYFTQGLSAGRDVIVADTGGTTYDVSLVRKGEVPFTREAWIGKPFSGFMSGFPSVDVKSVGAGGGSVAWVDEGGLLHVGPMSVGADPGPVCYGHQQHSATVTDAALVLGYIDAKYFLGGTIALDEARAREVIEARVARLLGCNVVEAALAIMDVATENMVQAIADISVDQGIDPAAAILIGGGGAAGLNSIYIAKRLGCRTLVVPALGAALSASGGLLSEVASEYRAACYLRSDAFSEAASTSVFERLRKQASAFSKSAPKPIKLQFYAEVRYPSQAWELEVPVSSQTLDGEAVARLADDFHAAHMRVYAVNDPGSPVEIVGLSIRASYETRTAPLPQARWLGQGAPLEWRDIGLIGVGRVRARVHRIEQLSVGVCCSGPAIVESPFTSIVVDDVSEFELREDGNLVIHVDGKTATTGNL</sequence>
<dbReference type="Pfam" id="PF05378">
    <property type="entry name" value="Hydant_A_N"/>
    <property type="match status" value="1"/>
</dbReference>
<evidence type="ECO:0000313" key="6">
    <source>
        <dbReference type="Proteomes" id="UP001209412"/>
    </source>
</evidence>
<protein>
    <submittedName>
        <fullName evidence="5">Hydantoinase/oxoprolinase family protein</fullName>
    </submittedName>
</protein>
<dbReference type="Pfam" id="PF01968">
    <property type="entry name" value="Hydantoinase_A"/>
    <property type="match status" value="1"/>
</dbReference>
<dbReference type="InterPro" id="IPR045079">
    <property type="entry name" value="Oxoprolinase-like"/>
</dbReference>
<dbReference type="GO" id="GO:0005829">
    <property type="term" value="C:cytosol"/>
    <property type="evidence" value="ECO:0007669"/>
    <property type="project" value="TreeGrafter"/>
</dbReference>
<organism evidence="5 7">
    <name type="scientific">Paraburkholderia madseniana</name>
    <dbReference type="NCBI Taxonomy" id="2599607"/>
    <lineage>
        <taxon>Bacteria</taxon>
        <taxon>Pseudomonadati</taxon>
        <taxon>Pseudomonadota</taxon>
        <taxon>Betaproteobacteria</taxon>
        <taxon>Burkholderiales</taxon>
        <taxon>Burkholderiaceae</taxon>
        <taxon>Paraburkholderia</taxon>
    </lineage>
</organism>
<dbReference type="InterPro" id="IPR008040">
    <property type="entry name" value="Hydant_A_N"/>
</dbReference>
<dbReference type="AlphaFoldDB" id="A0AAP5BLK6"/>
<dbReference type="EMBL" id="JAMXWF010000071">
    <property type="protein sequence ID" value="MDQ6413853.1"/>
    <property type="molecule type" value="Genomic_DNA"/>
</dbReference>
<dbReference type="Pfam" id="PF19278">
    <property type="entry name" value="Hydant_A_C"/>
    <property type="match status" value="1"/>
</dbReference>
<feature type="domain" description="Hydantoinase A/oxoprolinase" evidence="1">
    <location>
        <begin position="214"/>
        <end position="506"/>
    </location>
</feature>
<dbReference type="InterPro" id="IPR002821">
    <property type="entry name" value="Hydantoinase_A"/>
</dbReference>
<evidence type="ECO:0000313" key="5">
    <source>
        <dbReference type="EMBL" id="MDQ6413853.1"/>
    </source>
</evidence>
<dbReference type="PANTHER" id="PTHR11365:SF23">
    <property type="entry name" value="HYPOTHETICAL 5-OXOPROLINASE (EUROFUNG)-RELATED"/>
    <property type="match status" value="1"/>
</dbReference>
<dbReference type="Proteomes" id="UP001242288">
    <property type="component" value="Unassembled WGS sequence"/>
</dbReference>
<dbReference type="InterPro" id="IPR049517">
    <property type="entry name" value="ACX-like_C"/>
</dbReference>
<dbReference type="RefSeq" id="WP_266240797.1">
    <property type="nucleotide sequence ID" value="NZ_JAMXWF010000071.1"/>
</dbReference>
<dbReference type="Proteomes" id="UP001209412">
    <property type="component" value="Unassembled WGS sequence"/>
</dbReference>
<dbReference type="PANTHER" id="PTHR11365">
    <property type="entry name" value="5-OXOPROLINASE RELATED"/>
    <property type="match status" value="1"/>
</dbReference>
<comment type="caution">
    <text evidence="5">The sequence shown here is derived from an EMBL/GenBank/DDBJ whole genome shotgun (WGS) entry which is preliminary data.</text>
</comment>
<keyword evidence="6" id="KW-1185">Reference proteome</keyword>
<evidence type="ECO:0000259" key="3">
    <source>
        <dbReference type="Pfam" id="PF19278"/>
    </source>
</evidence>
<evidence type="ECO:0000259" key="1">
    <source>
        <dbReference type="Pfam" id="PF01968"/>
    </source>
</evidence>
<gene>
    <name evidence="5" type="ORF">NIE36_42760</name>
    <name evidence="4" type="ORF">OSB80_42870</name>
</gene>
<name>A0AAP5BLK6_9BURK</name>
<evidence type="ECO:0000259" key="2">
    <source>
        <dbReference type="Pfam" id="PF05378"/>
    </source>
</evidence>
<dbReference type="GO" id="GO:0017168">
    <property type="term" value="F:5-oxoprolinase (ATP-hydrolyzing) activity"/>
    <property type="evidence" value="ECO:0007669"/>
    <property type="project" value="TreeGrafter"/>
</dbReference>
<reference evidence="5" key="1">
    <citation type="submission" date="2022-06" db="EMBL/GenBank/DDBJ databases">
        <title>PHB producers.</title>
        <authorList>
            <person name="Besaury L."/>
        </authorList>
    </citation>
    <scope>NUCLEOTIDE SEQUENCE</scope>
    <source>
        <strain evidence="5 6">SEWS6</strain>
    </source>
</reference>
<accession>A0AAP5BLK6</accession>
<evidence type="ECO:0000313" key="4">
    <source>
        <dbReference type="EMBL" id="MCX4152042.1"/>
    </source>
</evidence>
<dbReference type="EMBL" id="JAPKHW010000071">
    <property type="protein sequence ID" value="MCX4152042.1"/>
    <property type="molecule type" value="Genomic_DNA"/>
</dbReference>
<feature type="domain" description="Acetophenone carboxylase-like C-terminal" evidence="3">
    <location>
        <begin position="539"/>
        <end position="682"/>
    </location>
</feature>
<feature type="domain" description="Hydantoinase/oxoprolinase N-terminal" evidence="2">
    <location>
        <begin position="14"/>
        <end position="193"/>
    </location>
</feature>
<proteinExistence type="predicted"/>
<evidence type="ECO:0000313" key="7">
    <source>
        <dbReference type="Proteomes" id="UP001242288"/>
    </source>
</evidence>
<dbReference type="GO" id="GO:0006749">
    <property type="term" value="P:glutathione metabolic process"/>
    <property type="evidence" value="ECO:0007669"/>
    <property type="project" value="TreeGrafter"/>
</dbReference>